<protein>
    <submittedName>
        <fullName evidence="7">FYVE-type domain-containing protein</fullName>
    </submittedName>
</protein>
<dbReference type="InterPro" id="IPR017455">
    <property type="entry name" value="Znf_FYVE-rel"/>
</dbReference>
<organism evidence="6 7">
    <name type="scientific">Heligmosomoides polygyrus</name>
    <name type="common">Parasitic roundworm</name>
    <dbReference type="NCBI Taxonomy" id="6339"/>
    <lineage>
        <taxon>Eukaryota</taxon>
        <taxon>Metazoa</taxon>
        <taxon>Ecdysozoa</taxon>
        <taxon>Nematoda</taxon>
        <taxon>Chromadorea</taxon>
        <taxon>Rhabditida</taxon>
        <taxon>Rhabditina</taxon>
        <taxon>Rhabditomorpha</taxon>
        <taxon>Strongyloidea</taxon>
        <taxon>Heligmosomidae</taxon>
        <taxon>Heligmosomoides</taxon>
    </lineage>
</organism>
<dbReference type="InterPro" id="IPR013083">
    <property type="entry name" value="Znf_RING/FYVE/PHD"/>
</dbReference>
<feature type="domain" description="FYVE-type" evidence="5">
    <location>
        <begin position="53"/>
        <end position="111"/>
    </location>
</feature>
<keyword evidence="3" id="KW-0862">Zinc</keyword>
<dbReference type="Gene3D" id="3.30.40.10">
    <property type="entry name" value="Zinc/RING finger domain, C3HC4 (zinc finger)"/>
    <property type="match status" value="1"/>
</dbReference>
<dbReference type="PROSITE" id="PS50178">
    <property type="entry name" value="ZF_FYVE"/>
    <property type="match status" value="1"/>
</dbReference>
<dbReference type="WBParaSite" id="HPBE_0002683001-mRNA-1">
    <property type="protein sequence ID" value="HPBE_0002683001-mRNA-1"/>
    <property type="gene ID" value="HPBE_0002683001"/>
</dbReference>
<sequence>LTAQNYKARCFSLQSELDTSEAVQKDFVQLSQSLQIQLEKIRQSEQEVRWQWEDDVENCSGCGTSVVKMKPRPRCLHCCKIFCTSCVQHTVPSGPTRRPANVCQVCHTLLNRQVN</sequence>
<dbReference type="GO" id="GO:0005096">
    <property type="term" value="F:GTPase activator activity"/>
    <property type="evidence" value="ECO:0007669"/>
    <property type="project" value="InterPro"/>
</dbReference>
<name>A0A183GVW0_HELPZ</name>
<evidence type="ECO:0000256" key="1">
    <source>
        <dbReference type="ARBA" id="ARBA00022723"/>
    </source>
</evidence>
<evidence type="ECO:0000256" key="2">
    <source>
        <dbReference type="ARBA" id="ARBA00022771"/>
    </source>
</evidence>
<dbReference type="SMART" id="SM00064">
    <property type="entry name" value="FYVE"/>
    <property type="match status" value="1"/>
</dbReference>
<keyword evidence="2 4" id="KW-0863">Zinc-finger</keyword>
<dbReference type="PANTHER" id="PTHR31179:SF7">
    <property type="entry name" value="FYVE-TYPE DOMAIN-CONTAINING PROTEIN"/>
    <property type="match status" value="1"/>
</dbReference>
<dbReference type="GO" id="GO:0008270">
    <property type="term" value="F:zinc ion binding"/>
    <property type="evidence" value="ECO:0007669"/>
    <property type="project" value="UniProtKB-KW"/>
</dbReference>
<dbReference type="Pfam" id="PF01363">
    <property type="entry name" value="FYVE"/>
    <property type="match status" value="1"/>
</dbReference>
<keyword evidence="1" id="KW-0479">Metal-binding</keyword>
<reference evidence="7" key="1">
    <citation type="submission" date="2019-09" db="UniProtKB">
        <authorList>
            <consortium name="WormBaseParasite"/>
        </authorList>
    </citation>
    <scope>IDENTIFICATION</scope>
</reference>
<proteinExistence type="predicted"/>
<dbReference type="AlphaFoldDB" id="A0A183GVW0"/>
<evidence type="ECO:0000259" key="5">
    <source>
        <dbReference type="PROSITE" id="PS50178"/>
    </source>
</evidence>
<evidence type="ECO:0000313" key="6">
    <source>
        <dbReference type="Proteomes" id="UP000050761"/>
    </source>
</evidence>
<dbReference type="Proteomes" id="UP000050761">
    <property type="component" value="Unassembled WGS sequence"/>
</dbReference>
<dbReference type="Gene3D" id="1.20.5.730">
    <property type="entry name" value="Single helix bin"/>
    <property type="match status" value="1"/>
</dbReference>
<dbReference type="InterPro" id="IPR003914">
    <property type="entry name" value="Rabaptin"/>
</dbReference>
<dbReference type="SUPFAM" id="SSF57903">
    <property type="entry name" value="FYVE/PHD zinc finger"/>
    <property type="match status" value="1"/>
</dbReference>
<dbReference type="PANTHER" id="PTHR31179">
    <property type="entry name" value="RAB GTPASE-BINDING EFFECTOR PROTEIN"/>
    <property type="match status" value="1"/>
</dbReference>
<dbReference type="GO" id="GO:0006897">
    <property type="term" value="P:endocytosis"/>
    <property type="evidence" value="ECO:0007669"/>
    <property type="project" value="InterPro"/>
</dbReference>
<dbReference type="FunFam" id="1.20.5.730:FF:000005">
    <property type="entry name" value="RABaptiN (Rab effector)"/>
    <property type="match status" value="1"/>
</dbReference>
<accession>A0A183GVW0</accession>
<dbReference type="SUPFAM" id="SSF103652">
    <property type="entry name" value="G protein-binding domain"/>
    <property type="match status" value="1"/>
</dbReference>
<evidence type="ECO:0000313" key="7">
    <source>
        <dbReference type="WBParaSite" id="HPBE_0002683001-mRNA-1"/>
    </source>
</evidence>
<evidence type="ECO:0000256" key="4">
    <source>
        <dbReference type="PROSITE-ProRule" id="PRU00091"/>
    </source>
</evidence>
<evidence type="ECO:0000256" key="3">
    <source>
        <dbReference type="ARBA" id="ARBA00022833"/>
    </source>
</evidence>
<dbReference type="InterPro" id="IPR011011">
    <property type="entry name" value="Znf_FYVE_PHD"/>
</dbReference>
<dbReference type="InterPro" id="IPR015390">
    <property type="entry name" value="Rabaptin_Rab5-bd_dom"/>
</dbReference>
<dbReference type="Pfam" id="PF09311">
    <property type="entry name" value="Rab5-bind"/>
    <property type="match status" value="1"/>
</dbReference>
<dbReference type="InterPro" id="IPR000306">
    <property type="entry name" value="Znf_FYVE"/>
</dbReference>
<keyword evidence="6" id="KW-1185">Reference proteome</keyword>